<protein>
    <submittedName>
        <fullName evidence="3">12555_t:CDS:1</fullName>
    </submittedName>
</protein>
<sequence length="1179" mass="138122">MSSVFPFKIIFQSPQEVTDFVSNLLTKGVTDQIIKENWLAIANLYFKVGDTAQAKTYLVELLALKPYDSEANKAIATIYRFERKYEKALEYYENCGYDGKNLHYLFTVKLNLMRVLTSVLDSLIIKAAEICLILAKKTRQDKQIKKYVKKALYFLKRNEKTLQKTDQRIIQLYVEAYTILVNHAEKQLETRGCLKYRVGKPIAPYIEWIEDSKNDLITIQEKYKHPELDIILMRALLKKREFKIVRKHILKSRYHFSESWEWNTFIKDTFWEIYVTHWSDKYKEILNTQELFYSSYDNLVRIALESRHVKSWGFISPPHCETSQEYMYYEKIKEKWNREYQSKIHRHDAFFQLILANLGLFQSEKANAFPKAQDCLHAAYTKLKDALRYRRNSFNDSPEKFNHFTYLMCQRISEVSERLFSLLYCFDYRWLNVKSDAQLMLRPQSEYEDDVMQRFVLPRHSHLLKVLCKEYDRNAISEYEELRWVVENAFQVDMIAHHSPYNLDSFLMVAAWYVENGQLRDWLRSLFSRLQEYSKAQKDLVQDQALSPLNKENSGSRERFSDESTPTLMDIENFLIILLIQRHYYCVTKFEKLNAKTLGQILDLAHQKSWSPNETHRKFWHTLLRRYGKDDPDHVPYNVVEMSREEFIQCLREIRGNIKPRDYVYTKEKDGRSILSLQRDLFGIMVHLFKDMHARHHKHRYIEGFIYADLYEKWDQIMHDNLNKSKTTRNRKLRFLILDDKISYPGYGQFNPDFDYEGADELSESFTSYFAEKSQIWDTSIDDEISELDQISYYGISILPDNLEISVPPPIPGNENEINGGPSRYSQNGLNIDNERESLRHINKGKQNIKDSYTLPLFSDKPSNGQYLFSPINHSLGQRSVGETVDIPDIVKDNSVSFSGDLVLSDDQIENEYLDEDQENEDQFFANGHSKENTRETHETEGPLSEDEDDQDNIIVEKPESQIQSKEVIENFPDKSIKSPNIDDSYKHQQNEADFQNGYLNGDSNDCSSDNSETESSLSHKTSSSETESSLSFNALSDSELSFLTIDQDQSLGDEWNTSVIEPSTDAIIKNHNEEFDQKVPSLEESFLESDIIDSEILEQDDDHEHEKNQELEHYDELISSNISNEASRNLNENVSKIKIVNGDTRESQDLESLSSNESIDLKLDGLPISNGEKEAQIA</sequence>
<keyword evidence="1" id="KW-0802">TPR repeat</keyword>
<dbReference type="OrthoDB" id="2357150at2759"/>
<dbReference type="EMBL" id="CAJVPS010003197">
    <property type="protein sequence ID" value="CAG8584624.1"/>
    <property type="molecule type" value="Genomic_DNA"/>
</dbReference>
<keyword evidence="4" id="KW-1185">Reference proteome</keyword>
<name>A0A9N9C1P5_9GLOM</name>
<evidence type="ECO:0000256" key="2">
    <source>
        <dbReference type="SAM" id="MobiDB-lite"/>
    </source>
</evidence>
<dbReference type="InterPro" id="IPR011990">
    <property type="entry name" value="TPR-like_helical_dom_sf"/>
</dbReference>
<feature type="compositionally biased region" description="Basic and acidic residues" evidence="2">
    <location>
        <begin position="929"/>
        <end position="941"/>
    </location>
</feature>
<comment type="caution">
    <text evidence="3">The sequence shown here is derived from an EMBL/GenBank/DDBJ whole genome shotgun (WGS) entry which is preliminary data.</text>
</comment>
<accession>A0A9N9C1P5</accession>
<gene>
    <name evidence="3" type="ORF">ALEPTO_LOCUS7427</name>
</gene>
<feature type="compositionally biased region" description="Basic and acidic residues" evidence="2">
    <location>
        <begin position="967"/>
        <end position="977"/>
    </location>
</feature>
<dbReference type="SUPFAM" id="SSF48452">
    <property type="entry name" value="TPR-like"/>
    <property type="match status" value="1"/>
</dbReference>
<dbReference type="PROSITE" id="PS50005">
    <property type="entry name" value="TPR"/>
    <property type="match status" value="1"/>
</dbReference>
<evidence type="ECO:0000313" key="3">
    <source>
        <dbReference type="EMBL" id="CAG8584624.1"/>
    </source>
</evidence>
<feature type="repeat" description="TPR" evidence="1">
    <location>
        <begin position="35"/>
        <end position="68"/>
    </location>
</feature>
<organism evidence="3 4">
    <name type="scientific">Ambispora leptoticha</name>
    <dbReference type="NCBI Taxonomy" id="144679"/>
    <lineage>
        <taxon>Eukaryota</taxon>
        <taxon>Fungi</taxon>
        <taxon>Fungi incertae sedis</taxon>
        <taxon>Mucoromycota</taxon>
        <taxon>Glomeromycotina</taxon>
        <taxon>Glomeromycetes</taxon>
        <taxon>Archaeosporales</taxon>
        <taxon>Ambisporaceae</taxon>
        <taxon>Ambispora</taxon>
    </lineage>
</organism>
<evidence type="ECO:0000313" key="4">
    <source>
        <dbReference type="Proteomes" id="UP000789508"/>
    </source>
</evidence>
<feature type="compositionally biased region" description="Low complexity" evidence="2">
    <location>
        <begin position="1001"/>
        <end position="1028"/>
    </location>
</feature>
<proteinExistence type="predicted"/>
<evidence type="ECO:0000256" key="1">
    <source>
        <dbReference type="PROSITE-ProRule" id="PRU00339"/>
    </source>
</evidence>
<dbReference type="InterPro" id="IPR019734">
    <property type="entry name" value="TPR_rpt"/>
</dbReference>
<reference evidence="3" key="1">
    <citation type="submission" date="2021-06" db="EMBL/GenBank/DDBJ databases">
        <authorList>
            <person name="Kallberg Y."/>
            <person name="Tangrot J."/>
            <person name="Rosling A."/>
        </authorList>
    </citation>
    <scope>NUCLEOTIDE SEQUENCE</scope>
    <source>
        <strain evidence="3">FL130A</strain>
    </source>
</reference>
<feature type="region of interest" description="Disordered" evidence="2">
    <location>
        <begin position="926"/>
        <end position="1028"/>
    </location>
</feature>
<dbReference type="AlphaFoldDB" id="A0A9N9C1P5"/>
<dbReference type="Gene3D" id="1.25.40.10">
    <property type="entry name" value="Tetratricopeptide repeat domain"/>
    <property type="match status" value="1"/>
</dbReference>
<dbReference type="Proteomes" id="UP000789508">
    <property type="component" value="Unassembled WGS sequence"/>
</dbReference>